<protein>
    <submittedName>
        <fullName evidence="1">Uncharacterized protein</fullName>
    </submittedName>
</protein>
<proteinExistence type="predicted"/>
<evidence type="ECO:0000313" key="1">
    <source>
        <dbReference type="EMBL" id="GEM82822.1"/>
    </source>
</evidence>
<organism evidence="1 2">
    <name type="scientific">Meiothermus hypogaeus NBRC 106114</name>
    <dbReference type="NCBI Taxonomy" id="1227553"/>
    <lineage>
        <taxon>Bacteria</taxon>
        <taxon>Thermotogati</taxon>
        <taxon>Deinococcota</taxon>
        <taxon>Deinococci</taxon>
        <taxon>Thermales</taxon>
        <taxon>Thermaceae</taxon>
        <taxon>Meiothermus</taxon>
    </lineage>
</organism>
<reference evidence="1 2" key="1">
    <citation type="submission" date="2019-07" db="EMBL/GenBank/DDBJ databases">
        <title>Whole genome shotgun sequence of Meiothermus hypogaeus NBRC 106114.</title>
        <authorList>
            <person name="Hosoyama A."/>
            <person name="Uohara A."/>
            <person name="Ohji S."/>
            <person name="Ichikawa N."/>
        </authorList>
    </citation>
    <scope>NUCLEOTIDE SEQUENCE [LARGE SCALE GENOMIC DNA]</scope>
    <source>
        <strain evidence="1 2">NBRC 106114</strain>
    </source>
</reference>
<evidence type="ECO:0000313" key="2">
    <source>
        <dbReference type="Proteomes" id="UP000321197"/>
    </source>
</evidence>
<sequence>MNTPSDPLKRFEEALPHSREGLLKLWAALAPRVRAADPGRYFAVQEALEQDIPFPVLVLYVFRECRRALEDNRAQERAAE</sequence>
<dbReference type="Proteomes" id="UP000321197">
    <property type="component" value="Unassembled WGS sequence"/>
</dbReference>
<dbReference type="AlphaFoldDB" id="A0A511R1U8"/>
<name>A0A511R1U8_9DEIN</name>
<dbReference type="OrthoDB" id="26334at2"/>
<dbReference type="EMBL" id="BJXL01000022">
    <property type="protein sequence ID" value="GEM82822.1"/>
    <property type="molecule type" value="Genomic_DNA"/>
</dbReference>
<accession>A0A511R1U8</accession>
<gene>
    <name evidence="1" type="ORF">MHY01S_09880</name>
</gene>
<comment type="caution">
    <text evidence="1">The sequence shown here is derived from an EMBL/GenBank/DDBJ whole genome shotgun (WGS) entry which is preliminary data.</text>
</comment>